<protein>
    <submittedName>
        <fullName evidence="6">Succinate dehydrogenase/fumarate reductase flavoprotein subunit</fullName>
    </submittedName>
</protein>
<keyword evidence="1" id="KW-0285">Flavoprotein</keyword>
<dbReference type="PIRSF" id="PIRSF000171">
    <property type="entry name" value="SDHA_APRA_LASPO"/>
    <property type="match status" value="1"/>
</dbReference>
<accession>A0A2A7NET2</accession>
<dbReference type="Proteomes" id="UP000220914">
    <property type="component" value="Unassembled WGS sequence"/>
</dbReference>
<feature type="domain" description="Fumarate reductase/succinate dehydrogenase flavoprotein-like C-terminal" evidence="5">
    <location>
        <begin position="455"/>
        <end position="562"/>
    </location>
</feature>
<sequence length="577" mass="63700">MKHLEWPDAELTPMQAEVLVVGGGVAGCLAAIHARDAGADVLVADKARFLERAGSVAGGVDQFMTPLNAGEEWDTAQHLMSFVPKLTDGLSDLAVAERAVHELPRVFERLVDIGIDFTDPTTGKYFRTRAFGLPGEYHLNFDGSKFKHRLGRYTIGHGARFLPRTMITDLVTDRTGERVAGAVGFNCRTGERYLIRAKTVVVSTGDINRISRNISGMPFDSWHFPYNTGDGHAMAFRRGAELVNMELVEATLTPLGFSTQGTNSYAGQGAYFINRHGERFMFKYDPRGEKARRTILVNAVIEEVLAGNDPLYVDLRHLPEETLDNFVRTLGVDRYTLPGYFRQRGIDIRKQPLPIGLSEMSIRRGGSYFRGSGLVVDTSGESNITGLFAAGDCSMVSGGISAAAAMGAIAGRGAVERLIATDDVEMDRTSVGDAVARMEQPLLTESGENWEDFENRIRHIVTDYVGMRRTDKGMRRGLSLLRALAEVEPKLKADSFHALMRTLESKNIRLAAEIMTEAALHRTESRSGAAHRRVDHPETDDAAWRKAIVLRRDPQGDIEFDYLIEDRPAPRARSVAS</sequence>
<dbReference type="SUPFAM" id="SSF56425">
    <property type="entry name" value="Succinate dehydrogenase/fumarate reductase flavoprotein, catalytic domain"/>
    <property type="match status" value="1"/>
</dbReference>
<proteinExistence type="predicted"/>
<dbReference type="GO" id="GO:0005886">
    <property type="term" value="C:plasma membrane"/>
    <property type="evidence" value="ECO:0007669"/>
    <property type="project" value="TreeGrafter"/>
</dbReference>
<evidence type="ECO:0000313" key="7">
    <source>
        <dbReference type="EMBL" id="PEG42283.1"/>
    </source>
</evidence>
<evidence type="ECO:0000259" key="5">
    <source>
        <dbReference type="Pfam" id="PF02910"/>
    </source>
</evidence>
<dbReference type="EMBL" id="PDCP01000003">
    <property type="protein sequence ID" value="PEG42283.1"/>
    <property type="molecule type" value="Genomic_DNA"/>
</dbReference>
<dbReference type="OrthoDB" id="9805351at2"/>
<dbReference type="InterPro" id="IPR003953">
    <property type="entry name" value="FAD-dep_OxRdtase_2_FAD-bd"/>
</dbReference>
<evidence type="ECO:0000256" key="2">
    <source>
        <dbReference type="ARBA" id="ARBA00023002"/>
    </source>
</evidence>
<dbReference type="SUPFAM" id="SSF51905">
    <property type="entry name" value="FAD/NAD(P)-binding domain"/>
    <property type="match status" value="1"/>
</dbReference>
<reference evidence="6" key="3">
    <citation type="submission" date="2020-02" db="EMBL/GenBank/DDBJ databases">
        <authorList>
            <person name="Matsumoto Y."/>
            <person name="Motooka D."/>
            <person name="Nakamura S."/>
        </authorList>
    </citation>
    <scope>NUCLEOTIDE SEQUENCE</scope>
    <source>
        <strain evidence="6">JCM 6377</strain>
    </source>
</reference>
<dbReference type="GO" id="GO:0009061">
    <property type="term" value="P:anaerobic respiration"/>
    <property type="evidence" value="ECO:0007669"/>
    <property type="project" value="TreeGrafter"/>
</dbReference>
<dbReference type="InterPro" id="IPR015939">
    <property type="entry name" value="Fum_Rdtase/Succ_DH_flav-like_C"/>
</dbReference>
<evidence type="ECO:0000313" key="8">
    <source>
        <dbReference type="Proteomes" id="UP000220914"/>
    </source>
</evidence>
<dbReference type="EMBL" id="BLKS01000001">
    <property type="protein sequence ID" value="GFG51130.1"/>
    <property type="molecule type" value="Genomic_DNA"/>
</dbReference>
<reference evidence="7 8" key="1">
    <citation type="submission" date="2017-10" db="EMBL/GenBank/DDBJ databases">
        <title>The new phylogeny of genus Mycobacterium.</title>
        <authorList>
            <person name="Tortoli E."/>
            <person name="Trovato A."/>
            <person name="Cirillo D.M."/>
        </authorList>
    </citation>
    <scope>NUCLEOTIDE SEQUENCE [LARGE SCALE GENOMIC DNA]</scope>
    <source>
        <strain evidence="7 8">CCUG37673</strain>
    </source>
</reference>
<organism evidence="7 8">
    <name type="scientific">Mycolicibacterium agri</name>
    <name type="common">Mycobacterium agri</name>
    <dbReference type="NCBI Taxonomy" id="36811"/>
    <lineage>
        <taxon>Bacteria</taxon>
        <taxon>Bacillati</taxon>
        <taxon>Actinomycetota</taxon>
        <taxon>Actinomycetes</taxon>
        <taxon>Mycobacteriales</taxon>
        <taxon>Mycobacteriaceae</taxon>
        <taxon>Mycolicibacterium</taxon>
    </lineage>
</organism>
<dbReference type="GO" id="GO:0033765">
    <property type="term" value="F:steroid dehydrogenase activity, acting on the CH-CH group of donors"/>
    <property type="evidence" value="ECO:0007669"/>
    <property type="project" value="UniProtKB-ARBA"/>
</dbReference>
<dbReference type="AlphaFoldDB" id="A0A2A7NET2"/>
<dbReference type="RefSeq" id="WP_097938066.1">
    <property type="nucleotide sequence ID" value="NZ_BLKS01000001.1"/>
</dbReference>
<dbReference type="InterPro" id="IPR037099">
    <property type="entry name" value="Fum_R/Succ_DH_flav-like_C_sf"/>
</dbReference>
<comment type="caution">
    <text evidence="7">The sequence shown here is derived from an EMBL/GenBank/DDBJ whole genome shotgun (WGS) entry which is preliminary data.</text>
</comment>
<gene>
    <name evidence="7" type="ORF">CQY20_02410</name>
    <name evidence="6" type="ORF">MAGR_25710</name>
</gene>
<dbReference type="Proteomes" id="UP000465302">
    <property type="component" value="Unassembled WGS sequence"/>
</dbReference>
<dbReference type="InterPro" id="IPR036188">
    <property type="entry name" value="FAD/NAD-bd_sf"/>
</dbReference>
<dbReference type="SUPFAM" id="SSF46977">
    <property type="entry name" value="Succinate dehydrogenase/fumarate reductase flavoprotein C-terminal domain"/>
    <property type="match status" value="1"/>
</dbReference>
<dbReference type="Gene3D" id="1.20.58.100">
    <property type="entry name" value="Fumarate reductase/succinate dehydrogenase flavoprotein-like, C-terminal domain"/>
    <property type="match status" value="1"/>
</dbReference>
<evidence type="ECO:0000259" key="4">
    <source>
        <dbReference type="Pfam" id="PF00890"/>
    </source>
</evidence>
<dbReference type="Pfam" id="PF00890">
    <property type="entry name" value="FAD_binding_2"/>
    <property type="match status" value="1"/>
</dbReference>
<dbReference type="InterPro" id="IPR027477">
    <property type="entry name" value="Succ_DH/fumarate_Rdtase_cat_sf"/>
</dbReference>
<keyword evidence="2" id="KW-0560">Oxidoreductase</keyword>
<evidence type="ECO:0000256" key="1">
    <source>
        <dbReference type="ARBA" id="ARBA00022630"/>
    </source>
</evidence>
<dbReference type="PROSITE" id="PS51257">
    <property type="entry name" value="PROKAR_LIPOPROTEIN"/>
    <property type="match status" value="1"/>
</dbReference>
<feature type="active site" description="Proton acceptor" evidence="3">
    <location>
        <position position="293"/>
    </location>
</feature>
<name>A0A2A7NET2_MYCAG</name>
<dbReference type="Gene3D" id="3.90.700.10">
    <property type="entry name" value="Succinate dehydrogenase/fumarate reductase flavoprotein, catalytic domain"/>
    <property type="match status" value="1"/>
</dbReference>
<evidence type="ECO:0000313" key="9">
    <source>
        <dbReference type="Proteomes" id="UP000465302"/>
    </source>
</evidence>
<dbReference type="InterPro" id="IPR030664">
    <property type="entry name" value="SdhA/FrdA/AprA"/>
</dbReference>
<evidence type="ECO:0000256" key="3">
    <source>
        <dbReference type="PIRSR" id="PIRSR000171-1"/>
    </source>
</evidence>
<dbReference type="PANTHER" id="PTHR11632">
    <property type="entry name" value="SUCCINATE DEHYDROGENASE 2 FLAVOPROTEIN SUBUNIT"/>
    <property type="match status" value="1"/>
</dbReference>
<dbReference type="PRINTS" id="PR00368">
    <property type="entry name" value="FADPNR"/>
</dbReference>
<dbReference type="Gene3D" id="3.50.50.60">
    <property type="entry name" value="FAD/NAD(P)-binding domain"/>
    <property type="match status" value="1"/>
</dbReference>
<dbReference type="GO" id="GO:0050660">
    <property type="term" value="F:flavin adenine dinucleotide binding"/>
    <property type="evidence" value="ECO:0007669"/>
    <property type="project" value="TreeGrafter"/>
</dbReference>
<dbReference type="GO" id="GO:0009055">
    <property type="term" value="F:electron transfer activity"/>
    <property type="evidence" value="ECO:0007669"/>
    <property type="project" value="TreeGrafter"/>
</dbReference>
<evidence type="ECO:0000313" key="6">
    <source>
        <dbReference type="EMBL" id="GFG51130.1"/>
    </source>
</evidence>
<reference evidence="6 9" key="2">
    <citation type="journal article" date="2019" name="Emerg. Microbes Infect.">
        <title>Comprehensive subspecies identification of 175 nontuberculous mycobacteria species based on 7547 genomic profiles.</title>
        <authorList>
            <person name="Matsumoto Y."/>
            <person name="Kinjo T."/>
            <person name="Motooka D."/>
            <person name="Nabeya D."/>
            <person name="Jung N."/>
            <person name="Uechi K."/>
            <person name="Horii T."/>
            <person name="Iida T."/>
            <person name="Fujita J."/>
            <person name="Nakamura S."/>
        </authorList>
    </citation>
    <scope>NUCLEOTIDE SEQUENCE [LARGE SCALE GENOMIC DNA]</scope>
    <source>
        <strain evidence="6 9">JCM 6377</strain>
    </source>
</reference>
<dbReference type="GO" id="GO:0000104">
    <property type="term" value="F:succinate dehydrogenase activity"/>
    <property type="evidence" value="ECO:0007669"/>
    <property type="project" value="TreeGrafter"/>
</dbReference>
<keyword evidence="8" id="KW-1185">Reference proteome</keyword>
<dbReference type="PRINTS" id="PR00411">
    <property type="entry name" value="PNDRDTASEI"/>
</dbReference>
<feature type="domain" description="FAD-dependent oxidoreductase 2 FAD-binding" evidence="4">
    <location>
        <begin position="18"/>
        <end position="402"/>
    </location>
</feature>
<dbReference type="PANTHER" id="PTHR11632:SF73">
    <property type="entry name" value="BLR3196 PROTEIN"/>
    <property type="match status" value="1"/>
</dbReference>
<dbReference type="Pfam" id="PF02910">
    <property type="entry name" value="Succ_DH_flav_C"/>
    <property type="match status" value="1"/>
</dbReference>